<feature type="transmembrane region" description="Helical" evidence="2">
    <location>
        <begin position="46"/>
        <end position="66"/>
    </location>
</feature>
<proteinExistence type="predicted"/>
<keyword evidence="2" id="KW-1133">Transmembrane helix</keyword>
<dbReference type="RefSeq" id="WP_108941298.1">
    <property type="nucleotide sequence ID" value="NZ_BAAADH010000035.1"/>
</dbReference>
<feature type="compositionally biased region" description="Basic and acidic residues" evidence="1">
    <location>
        <begin position="18"/>
        <end position="27"/>
    </location>
</feature>
<accession>A0ABQ4UIU7</accession>
<feature type="region of interest" description="Disordered" evidence="1">
    <location>
        <begin position="1"/>
        <end position="30"/>
    </location>
</feature>
<dbReference type="EMBL" id="BPRC01000021">
    <property type="protein sequence ID" value="GJE67069.1"/>
    <property type="molecule type" value="Genomic_DNA"/>
</dbReference>
<organism evidence="3 4">
    <name type="scientific">Methylorubrum aminovorans</name>
    <dbReference type="NCBI Taxonomy" id="269069"/>
    <lineage>
        <taxon>Bacteria</taxon>
        <taxon>Pseudomonadati</taxon>
        <taxon>Pseudomonadota</taxon>
        <taxon>Alphaproteobacteria</taxon>
        <taxon>Hyphomicrobiales</taxon>
        <taxon>Methylobacteriaceae</taxon>
        <taxon>Methylorubrum</taxon>
    </lineage>
</organism>
<keyword evidence="4" id="KW-1185">Reference proteome</keyword>
<keyword evidence="2" id="KW-0812">Transmembrane</keyword>
<gene>
    <name evidence="3" type="ORF">LNAOJCKE_4294</name>
</gene>
<protein>
    <submittedName>
        <fullName evidence="3">Uncharacterized protein</fullName>
    </submittedName>
</protein>
<sequence>MNDQQRLDGAPLNPTLRKVSDGTHDTSRTAAPLESISIRTPHGGHWAWICLAVFVVCVLVSLVLIFG</sequence>
<reference evidence="3" key="2">
    <citation type="submission" date="2021-08" db="EMBL/GenBank/DDBJ databases">
        <authorList>
            <person name="Tani A."/>
            <person name="Ola A."/>
            <person name="Ogura Y."/>
            <person name="Katsura K."/>
            <person name="Hayashi T."/>
        </authorList>
    </citation>
    <scope>NUCLEOTIDE SEQUENCE</scope>
    <source>
        <strain evidence="3">NBRC 15686</strain>
    </source>
</reference>
<name>A0ABQ4UIU7_9HYPH</name>
<comment type="caution">
    <text evidence="3">The sequence shown here is derived from an EMBL/GenBank/DDBJ whole genome shotgun (WGS) entry which is preliminary data.</text>
</comment>
<evidence type="ECO:0000313" key="3">
    <source>
        <dbReference type="EMBL" id="GJE67069.1"/>
    </source>
</evidence>
<reference evidence="3" key="1">
    <citation type="journal article" date="2021" name="Front. Microbiol.">
        <title>Comprehensive Comparative Genomics and Phenotyping of Methylobacterium Species.</title>
        <authorList>
            <person name="Alessa O."/>
            <person name="Ogura Y."/>
            <person name="Fujitani Y."/>
            <person name="Takami H."/>
            <person name="Hayashi T."/>
            <person name="Sahin N."/>
            <person name="Tani A."/>
        </authorList>
    </citation>
    <scope>NUCLEOTIDE SEQUENCE</scope>
    <source>
        <strain evidence="3">NBRC 15686</strain>
    </source>
</reference>
<dbReference type="Proteomes" id="UP001055039">
    <property type="component" value="Unassembled WGS sequence"/>
</dbReference>
<evidence type="ECO:0000256" key="2">
    <source>
        <dbReference type="SAM" id="Phobius"/>
    </source>
</evidence>
<evidence type="ECO:0000256" key="1">
    <source>
        <dbReference type="SAM" id="MobiDB-lite"/>
    </source>
</evidence>
<evidence type="ECO:0000313" key="4">
    <source>
        <dbReference type="Proteomes" id="UP001055039"/>
    </source>
</evidence>
<keyword evidence="2" id="KW-0472">Membrane</keyword>